<dbReference type="EMBL" id="BPLR01007589">
    <property type="protein sequence ID" value="GIY18224.1"/>
    <property type="molecule type" value="Genomic_DNA"/>
</dbReference>
<keyword evidence="2" id="KW-1185">Reference proteome</keyword>
<gene>
    <name evidence="1" type="ORF">CEXT_634821</name>
</gene>
<evidence type="ECO:0000313" key="1">
    <source>
        <dbReference type="EMBL" id="GIY18224.1"/>
    </source>
</evidence>
<dbReference type="Proteomes" id="UP001054945">
    <property type="component" value="Unassembled WGS sequence"/>
</dbReference>
<name>A0AAV4RB12_CAEEX</name>
<evidence type="ECO:0000313" key="2">
    <source>
        <dbReference type="Proteomes" id="UP001054945"/>
    </source>
</evidence>
<sequence length="140" mass="15711">MNEMLAPVPAHHSNFLKCVRFSSSWSSAWCPIHRDPYPNNCREAADSCLTWILAEVYAVMTAFVVDNWDCGGFSPFISLFYLFPPSINVFLSLCFDTMCVALCPKNLLDACVPLIVVLLTINDTHASNFFVILRIDVLSL</sequence>
<dbReference type="AlphaFoldDB" id="A0AAV4RB12"/>
<proteinExistence type="predicted"/>
<organism evidence="1 2">
    <name type="scientific">Caerostris extrusa</name>
    <name type="common">Bark spider</name>
    <name type="synonym">Caerostris bankana</name>
    <dbReference type="NCBI Taxonomy" id="172846"/>
    <lineage>
        <taxon>Eukaryota</taxon>
        <taxon>Metazoa</taxon>
        <taxon>Ecdysozoa</taxon>
        <taxon>Arthropoda</taxon>
        <taxon>Chelicerata</taxon>
        <taxon>Arachnida</taxon>
        <taxon>Araneae</taxon>
        <taxon>Araneomorphae</taxon>
        <taxon>Entelegynae</taxon>
        <taxon>Araneoidea</taxon>
        <taxon>Araneidae</taxon>
        <taxon>Caerostris</taxon>
    </lineage>
</organism>
<comment type="caution">
    <text evidence="1">The sequence shown here is derived from an EMBL/GenBank/DDBJ whole genome shotgun (WGS) entry which is preliminary data.</text>
</comment>
<accession>A0AAV4RB12</accession>
<protein>
    <submittedName>
        <fullName evidence="1">Uncharacterized protein</fullName>
    </submittedName>
</protein>
<reference evidence="1 2" key="1">
    <citation type="submission" date="2021-06" db="EMBL/GenBank/DDBJ databases">
        <title>Caerostris extrusa draft genome.</title>
        <authorList>
            <person name="Kono N."/>
            <person name="Arakawa K."/>
        </authorList>
    </citation>
    <scope>NUCLEOTIDE SEQUENCE [LARGE SCALE GENOMIC DNA]</scope>
</reference>